<dbReference type="EMBL" id="AACS02000011">
    <property type="protein sequence ID" value="EAU82966.2"/>
    <property type="molecule type" value="Genomic_DNA"/>
</dbReference>
<accession>A8P504</accession>
<reference evidence="1 2" key="1">
    <citation type="journal article" date="2010" name="Proc. Natl. Acad. Sci. U.S.A.">
        <title>Insights into evolution of multicellular fungi from the assembled chromosomes of the mushroom Coprinopsis cinerea (Coprinus cinereus).</title>
        <authorList>
            <person name="Stajich J.E."/>
            <person name="Wilke S.K."/>
            <person name="Ahren D."/>
            <person name="Au C.H."/>
            <person name="Birren B.W."/>
            <person name="Borodovsky M."/>
            <person name="Burns C."/>
            <person name="Canback B."/>
            <person name="Casselton L.A."/>
            <person name="Cheng C.K."/>
            <person name="Deng J."/>
            <person name="Dietrich F.S."/>
            <person name="Fargo D.C."/>
            <person name="Farman M.L."/>
            <person name="Gathman A.C."/>
            <person name="Goldberg J."/>
            <person name="Guigo R."/>
            <person name="Hoegger P.J."/>
            <person name="Hooker J.B."/>
            <person name="Huggins A."/>
            <person name="James T.Y."/>
            <person name="Kamada T."/>
            <person name="Kilaru S."/>
            <person name="Kodira C."/>
            <person name="Kues U."/>
            <person name="Kupfer D."/>
            <person name="Kwan H.S."/>
            <person name="Lomsadze A."/>
            <person name="Li W."/>
            <person name="Lilly W.W."/>
            <person name="Ma L.J."/>
            <person name="Mackey A.J."/>
            <person name="Manning G."/>
            <person name="Martin F."/>
            <person name="Muraguchi H."/>
            <person name="Natvig D.O."/>
            <person name="Palmerini H."/>
            <person name="Ramesh M.A."/>
            <person name="Rehmeyer C.J."/>
            <person name="Roe B.A."/>
            <person name="Shenoy N."/>
            <person name="Stanke M."/>
            <person name="Ter-Hovhannisyan V."/>
            <person name="Tunlid A."/>
            <person name="Velagapudi R."/>
            <person name="Vision T.J."/>
            <person name="Zeng Q."/>
            <person name="Zolan M.E."/>
            <person name="Pukkila P.J."/>
        </authorList>
    </citation>
    <scope>NUCLEOTIDE SEQUENCE [LARGE SCALE GENOMIC DNA]</scope>
    <source>
        <strain evidence="2">Okayama-7 / 130 / ATCC MYA-4618 / FGSC 9003</strain>
    </source>
</reference>
<dbReference type="Proteomes" id="UP000001861">
    <property type="component" value="Unassembled WGS sequence"/>
</dbReference>
<gene>
    <name evidence="1" type="ORF">CC1G_09228</name>
</gene>
<dbReference type="KEGG" id="cci:CC1G_09228"/>
<sequence length="206" mass="22532">MDNMRGRGKRAICFRSAFQLLGFSRSEVPQPRISQSPFSSCTSKRSRYLRGGYKGVSFSSGGIQLPTDYPHKLSHKPTHTHYPTLPSTPAVTQPTPGTHTSYPTFPYTHILSPNPHPRPFKEMKFNLPLNSAFAGLLAMIMVSSALTSVNAAAVSLDALDVPDSLIHGQPDVDALTAATMEGPTPDEDNILVPRTPKPQCRRLFCI</sequence>
<dbReference type="GeneID" id="6015446"/>
<dbReference type="HOGENOM" id="CLU_1331889_0_0_1"/>
<organism evidence="1 2">
    <name type="scientific">Coprinopsis cinerea (strain Okayama-7 / 130 / ATCC MYA-4618 / FGSC 9003)</name>
    <name type="common">Inky cap fungus</name>
    <name type="synonym">Hormographiella aspergillata</name>
    <dbReference type="NCBI Taxonomy" id="240176"/>
    <lineage>
        <taxon>Eukaryota</taxon>
        <taxon>Fungi</taxon>
        <taxon>Dikarya</taxon>
        <taxon>Basidiomycota</taxon>
        <taxon>Agaricomycotina</taxon>
        <taxon>Agaricomycetes</taxon>
        <taxon>Agaricomycetidae</taxon>
        <taxon>Agaricales</taxon>
        <taxon>Agaricineae</taxon>
        <taxon>Psathyrellaceae</taxon>
        <taxon>Coprinopsis</taxon>
    </lineage>
</organism>
<proteinExistence type="predicted"/>
<comment type="caution">
    <text evidence="1">The sequence shown here is derived from an EMBL/GenBank/DDBJ whole genome shotgun (WGS) entry which is preliminary data.</text>
</comment>
<evidence type="ECO:0000313" key="2">
    <source>
        <dbReference type="Proteomes" id="UP000001861"/>
    </source>
</evidence>
<dbReference type="AlphaFoldDB" id="A8P504"/>
<name>A8P504_COPC7</name>
<evidence type="ECO:0000313" key="1">
    <source>
        <dbReference type="EMBL" id="EAU82966.2"/>
    </source>
</evidence>
<keyword evidence="2" id="KW-1185">Reference proteome</keyword>
<dbReference type="InParanoid" id="A8P504"/>
<dbReference type="RefSeq" id="XP_001838851.2">
    <property type="nucleotide sequence ID" value="XM_001838799.2"/>
</dbReference>
<protein>
    <submittedName>
        <fullName evidence="1">Uncharacterized protein</fullName>
    </submittedName>
</protein>
<dbReference type="VEuPathDB" id="FungiDB:CC1G_09228"/>